<dbReference type="AlphaFoldDB" id="A0A8X6TRA9"/>
<sequence>MYTTYAKGNRTLLGMDFLQKAGIVLNLQHNNWFFSDSLQRMYDFAKEVIVQEVQSRPNIEENTCLLRDDDAKCLTPEQRNEPSTLLKMYETALEPGGEPIPFMEHRINTGDSPPVSVPPYRLPTAKKELLKKELIHAI</sequence>
<dbReference type="OrthoDB" id="6432602at2759"/>
<evidence type="ECO:0000313" key="1">
    <source>
        <dbReference type="EMBL" id="GFT35925.1"/>
    </source>
</evidence>
<gene>
    <name evidence="1" type="primary">Tf2-6_25</name>
    <name evidence="1" type="ORF">NPIL_319971</name>
</gene>
<organism evidence="1 2">
    <name type="scientific">Nephila pilipes</name>
    <name type="common">Giant wood spider</name>
    <name type="synonym">Nephila maculata</name>
    <dbReference type="NCBI Taxonomy" id="299642"/>
    <lineage>
        <taxon>Eukaryota</taxon>
        <taxon>Metazoa</taxon>
        <taxon>Ecdysozoa</taxon>
        <taxon>Arthropoda</taxon>
        <taxon>Chelicerata</taxon>
        <taxon>Arachnida</taxon>
        <taxon>Araneae</taxon>
        <taxon>Araneomorphae</taxon>
        <taxon>Entelegynae</taxon>
        <taxon>Araneoidea</taxon>
        <taxon>Nephilidae</taxon>
        <taxon>Nephila</taxon>
    </lineage>
</organism>
<dbReference type="Proteomes" id="UP000887013">
    <property type="component" value="Unassembled WGS sequence"/>
</dbReference>
<dbReference type="EMBL" id="BMAW01062450">
    <property type="protein sequence ID" value="GFT35925.1"/>
    <property type="molecule type" value="Genomic_DNA"/>
</dbReference>
<comment type="caution">
    <text evidence="1">The sequence shown here is derived from an EMBL/GenBank/DDBJ whole genome shotgun (WGS) entry which is preliminary data.</text>
</comment>
<proteinExistence type="predicted"/>
<accession>A0A8X6TRA9</accession>
<reference evidence="1" key="1">
    <citation type="submission" date="2020-08" db="EMBL/GenBank/DDBJ databases">
        <title>Multicomponent nature underlies the extraordinary mechanical properties of spider dragline silk.</title>
        <authorList>
            <person name="Kono N."/>
            <person name="Nakamura H."/>
            <person name="Mori M."/>
            <person name="Yoshida Y."/>
            <person name="Ohtoshi R."/>
            <person name="Malay A.D."/>
            <person name="Moran D.A.P."/>
            <person name="Tomita M."/>
            <person name="Numata K."/>
            <person name="Arakawa K."/>
        </authorList>
    </citation>
    <scope>NUCLEOTIDE SEQUENCE</scope>
</reference>
<evidence type="ECO:0000313" key="2">
    <source>
        <dbReference type="Proteomes" id="UP000887013"/>
    </source>
</evidence>
<keyword evidence="2" id="KW-1185">Reference proteome</keyword>
<protein>
    <submittedName>
        <fullName evidence="1">Transposon Tf2-6 polyprotein</fullName>
    </submittedName>
</protein>
<name>A0A8X6TRA9_NEPPI</name>